<protein>
    <submittedName>
        <fullName evidence="1">Uncharacterized protein</fullName>
    </submittedName>
</protein>
<organism evidence="1">
    <name type="scientific">Anguilla anguilla</name>
    <name type="common">European freshwater eel</name>
    <name type="synonym">Muraena anguilla</name>
    <dbReference type="NCBI Taxonomy" id="7936"/>
    <lineage>
        <taxon>Eukaryota</taxon>
        <taxon>Metazoa</taxon>
        <taxon>Chordata</taxon>
        <taxon>Craniata</taxon>
        <taxon>Vertebrata</taxon>
        <taxon>Euteleostomi</taxon>
        <taxon>Actinopterygii</taxon>
        <taxon>Neopterygii</taxon>
        <taxon>Teleostei</taxon>
        <taxon>Anguilliformes</taxon>
        <taxon>Anguillidae</taxon>
        <taxon>Anguilla</taxon>
    </lineage>
</organism>
<sequence length="36" mass="3816">MRGARMSVTACVMLDLCSGESSSTQDGSDTRPLCYS</sequence>
<proteinExistence type="predicted"/>
<name>A0A0E9W2A7_ANGAN</name>
<evidence type="ECO:0000313" key="1">
    <source>
        <dbReference type="EMBL" id="JAH83700.1"/>
    </source>
</evidence>
<dbReference type="EMBL" id="GBXM01024877">
    <property type="protein sequence ID" value="JAH83700.1"/>
    <property type="molecule type" value="Transcribed_RNA"/>
</dbReference>
<reference evidence="1" key="2">
    <citation type="journal article" date="2015" name="Fish Shellfish Immunol.">
        <title>Early steps in the European eel (Anguilla anguilla)-Vibrio vulnificus interaction in the gills: Role of the RtxA13 toxin.</title>
        <authorList>
            <person name="Callol A."/>
            <person name="Pajuelo D."/>
            <person name="Ebbesson L."/>
            <person name="Teles M."/>
            <person name="MacKenzie S."/>
            <person name="Amaro C."/>
        </authorList>
    </citation>
    <scope>NUCLEOTIDE SEQUENCE</scope>
</reference>
<dbReference type="AlphaFoldDB" id="A0A0E9W2A7"/>
<accession>A0A0E9W2A7</accession>
<reference evidence="1" key="1">
    <citation type="submission" date="2014-11" db="EMBL/GenBank/DDBJ databases">
        <authorList>
            <person name="Amaro Gonzalez C."/>
        </authorList>
    </citation>
    <scope>NUCLEOTIDE SEQUENCE</scope>
</reference>